<evidence type="ECO:0000256" key="2">
    <source>
        <dbReference type="ARBA" id="ARBA00022786"/>
    </source>
</evidence>
<organism evidence="7">
    <name type="scientific">Caenorhabditis brenneri</name>
    <name type="common">Nematode worm</name>
    <dbReference type="NCBI Taxonomy" id="135651"/>
    <lineage>
        <taxon>Eukaryota</taxon>
        <taxon>Metazoa</taxon>
        <taxon>Ecdysozoa</taxon>
        <taxon>Nematoda</taxon>
        <taxon>Chromadorea</taxon>
        <taxon>Rhabditida</taxon>
        <taxon>Rhabditina</taxon>
        <taxon>Rhabditomorpha</taxon>
        <taxon>Rhabditoidea</taxon>
        <taxon>Rhabditidae</taxon>
        <taxon>Peloderinae</taxon>
        <taxon>Caenorhabditis</taxon>
    </lineage>
</organism>
<dbReference type="OrthoDB" id="289038at2759"/>
<dbReference type="STRING" id="135651.G0PNI3"/>
<feature type="region of interest" description="Disordered" evidence="4">
    <location>
        <begin position="1"/>
        <end position="49"/>
    </location>
</feature>
<feature type="compositionally biased region" description="Polar residues" evidence="4">
    <location>
        <begin position="36"/>
        <end position="45"/>
    </location>
</feature>
<dbReference type="InterPro" id="IPR056850">
    <property type="entry name" value="ARM_UBP34_24_USP9X_Y"/>
</dbReference>
<reference evidence="7" key="1">
    <citation type="submission" date="2011-07" db="EMBL/GenBank/DDBJ databases">
        <authorList>
            <consortium name="Caenorhabditis brenneri Sequencing and Analysis Consortium"/>
            <person name="Wilson R.K."/>
        </authorList>
    </citation>
    <scope>NUCLEOTIDE SEQUENCE [LARGE SCALE GENOMIC DNA]</scope>
    <source>
        <strain evidence="7">PB2801</strain>
    </source>
</reference>
<keyword evidence="2" id="KW-0833">Ubl conjugation pathway</keyword>
<keyword evidence="1" id="KW-0645">Protease</keyword>
<evidence type="ECO:0000313" key="6">
    <source>
        <dbReference type="EMBL" id="EGT42197.1"/>
    </source>
</evidence>
<evidence type="ECO:0000256" key="3">
    <source>
        <dbReference type="ARBA" id="ARBA00022801"/>
    </source>
</evidence>
<dbReference type="GO" id="GO:0006508">
    <property type="term" value="P:proteolysis"/>
    <property type="evidence" value="ECO:0007669"/>
    <property type="project" value="UniProtKB-KW"/>
</dbReference>
<evidence type="ECO:0000259" key="5">
    <source>
        <dbReference type="Pfam" id="PF25010"/>
    </source>
</evidence>
<sequence>MPIGISANSPIDGDTAPLNVSNNESGDEGPRKRSASPETANQSAWGDNPAKKICTEGIDQWVQSTSDAAPPDISHAYQDNHDVLVSMGFVLTKILSGSIFKFNFRFKTDEIDAALRLSNNEMEKAVQYLTREITGLDAAPDPPPSSVESQKTPFRYRLERLEFKRIYAYLADVFVTALIPMIDSKIDVHSDERSLNIFSNFIRRDNDVILIKMETYVTKALDRFRIVNDKEIRDALIRRNGLDLLQEIVILCDRFDLDVASTTQAARLDYLRKWIRCPQMECILNALEELGTIADRFHRNGGLTITRPKSHVNEEFFKKWLEENKVLQIVLTGNMDHVVYVERIQPILQYMTPELTLDDMEFVWSLRKGRMGVSVENFNKIMEFISKSVNNEQIEWLIELFKKSFRSRETRLYESIFNFAYTIANQKEKDDECRLKICNIIWELINIARGPPRCSSFKAIEHGMKNIVIC</sequence>
<feature type="non-terminal residue" evidence="6">
    <location>
        <position position="470"/>
    </location>
</feature>
<protein>
    <recommendedName>
        <fullName evidence="5">UBP34/UBP24/USP9X/USP9Y-like ARM repeat region domain-containing protein</fullName>
    </recommendedName>
</protein>
<evidence type="ECO:0000313" key="7">
    <source>
        <dbReference type="Proteomes" id="UP000008068"/>
    </source>
</evidence>
<keyword evidence="3" id="KW-0378">Hydrolase</keyword>
<keyword evidence="7" id="KW-1185">Reference proteome</keyword>
<dbReference type="Pfam" id="PF25010">
    <property type="entry name" value="ARM_UBP24_USP9X-Y"/>
    <property type="match status" value="1"/>
</dbReference>
<gene>
    <name evidence="6" type="ORF">CAEBREN_28849</name>
</gene>
<dbReference type="HOGENOM" id="CLU_581702_0_0_1"/>
<feature type="domain" description="UBP34/UBP24/USP9X/USP9Y-like ARM repeat region" evidence="5">
    <location>
        <begin position="264"/>
        <end position="446"/>
    </location>
</feature>
<accession>G0PNI3</accession>
<evidence type="ECO:0000256" key="1">
    <source>
        <dbReference type="ARBA" id="ARBA00022670"/>
    </source>
</evidence>
<name>G0PNI3_CAEBE</name>
<dbReference type="AlphaFoldDB" id="G0PNI3"/>
<evidence type="ECO:0000256" key="4">
    <source>
        <dbReference type="SAM" id="MobiDB-lite"/>
    </source>
</evidence>
<dbReference type="InParanoid" id="G0PNI3"/>
<dbReference type="eggNOG" id="KOG1866">
    <property type="taxonomic scope" value="Eukaryota"/>
</dbReference>
<dbReference type="GO" id="GO:0008233">
    <property type="term" value="F:peptidase activity"/>
    <property type="evidence" value="ECO:0007669"/>
    <property type="project" value="UniProtKB-KW"/>
</dbReference>
<dbReference type="EMBL" id="GL381966">
    <property type="protein sequence ID" value="EGT42197.1"/>
    <property type="molecule type" value="Genomic_DNA"/>
</dbReference>
<dbReference type="Proteomes" id="UP000008068">
    <property type="component" value="Unassembled WGS sequence"/>
</dbReference>
<proteinExistence type="predicted"/>